<dbReference type="EMBL" id="SHMP01000004">
    <property type="protein sequence ID" value="RZV10593.1"/>
    <property type="molecule type" value="Genomic_DNA"/>
</dbReference>
<dbReference type="Gene3D" id="3.50.50.60">
    <property type="entry name" value="FAD/NAD(P)-binding domain"/>
    <property type="match status" value="2"/>
</dbReference>
<comment type="cofactor">
    <cofactor evidence="1">
        <name>FAD</name>
        <dbReference type="ChEBI" id="CHEBI:57692"/>
    </cofactor>
</comment>
<dbReference type="SUPFAM" id="SSF51905">
    <property type="entry name" value="FAD/NAD(P)-binding domain"/>
    <property type="match status" value="1"/>
</dbReference>
<dbReference type="InterPro" id="IPR036188">
    <property type="entry name" value="FAD/NAD-bd_sf"/>
</dbReference>
<dbReference type="InterPro" id="IPR050151">
    <property type="entry name" value="Class-I_Pyr_Nuc-Dis_Oxidored"/>
</dbReference>
<evidence type="ECO:0000256" key="3">
    <source>
        <dbReference type="ARBA" id="ARBA00022630"/>
    </source>
</evidence>
<comment type="caution">
    <text evidence="12">The sequence shown here is derived from an EMBL/GenBank/DDBJ whole genome shotgun (WGS) entry which is preliminary data.</text>
</comment>
<organism evidence="12 13">
    <name type="scientific">Natrinema hispanicum</name>
    <dbReference type="NCBI Taxonomy" id="392421"/>
    <lineage>
        <taxon>Archaea</taxon>
        <taxon>Methanobacteriati</taxon>
        <taxon>Methanobacteriota</taxon>
        <taxon>Stenosarchaea group</taxon>
        <taxon>Halobacteria</taxon>
        <taxon>Halobacteriales</taxon>
        <taxon>Natrialbaceae</taxon>
        <taxon>Natrinema</taxon>
    </lineage>
</organism>
<evidence type="ECO:0000256" key="2">
    <source>
        <dbReference type="ARBA" id="ARBA00007532"/>
    </source>
</evidence>
<dbReference type="InterPro" id="IPR001100">
    <property type="entry name" value="Pyr_nuc-diS_OxRdtase"/>
</dbReference>
<reference evidence="12 13" key="1">
    <citation type="submission" date="2019-02" db="EMBL/GenBank/DDBJ databases">
        <title>Genomic Encyclopedia of Archaeal and Bacterial Type Strains, Phase II (KMG-II): from individual species to whole genera.</title>
        <authorList>
            <person name="Goeker M."/>
        </authorList>
    </citation>
    <scope>NUCLEOTIDE SEQUENCE [LARGE SCALE GENOMIC DNA]</scope>
    <source>
        <strain evidence="12 13">DSM 18328</strain>
    </source>
</reference>
<dbReference type="InterPro" id="IPR016156">
    <property type="entry name" value="FAD/NAD-linked_Rdtase_dimer_sf"/>
</dbReference>
<dbReference type="PANTHER" id="PTHR22912">
    <property type="entry name" value="DISULFIDE OXIDOREDUCTASE"/>
    <property type="match status" value="1"/>
</dbReference>
<accession>A0A482Y660</accession>
<keyword evidence="3 9" id="KW-0285">Flavoprotein</keyword>
<sequence length="531" mass="57225">MGVAAARGVTWAGPLGTLDCLSMEFACVPEYPGPVFIALRVVSGGMEEYDFLVIGSGSGLDVANVAANQGQSVAVVEKGRLGGTCLNRGCIPSKKLLYHAEVMDTIERADEFNIDATVNDVQFADIVREVTEDVHGSSDAIRRGLHSSDRIDLYEAEGRFVDERTIELDGESHDGKRLTADTVLVAAGTRPAIPPIDGIETVDFLTSTEALQLETPPDHLVIVGGGYIAAELGQFFGTFGSDVSIISRRPNLLPDADEDVAAEFTERYADRFDVYPGYEATAVLQGEDPITVEARPYTYDDGGGPRPGDTISVTGDELLVATGRVPNTDTLNVAAAGIETDRDGFIQTDEYLRTTADGVWALGDIVGEYLLKHNANHEAQAVMRNLFGEDLEPVDYTAMPFAVFASPEVAGVGLTEQELRAADREYAKQTYRYEETARGSAMHAEGFVKPLIDLEGEILGCHIIGPDASNLIEEVVVAMTAGSGTIYDIRESVHIHPALSEVVQRAFAGQFTRGGHEHEHGHDHDHGHNHN</sequence>
<keyword evidence="5 9" id="KW-0560">Oxidoreductase</keyword>
<name>A0A482Y660_9EURY</name>
<dbReference type="GO" id="GO:0006103">
    <property type="term" value="P:2-oxoglutarate metabolic process"/>
    <property type="evidence" value="ECO:0007669"/>
    <property type="project" value="TreeGrafter"/>
</dbReference>
<evidence type="ECO:0000259" key="10">
    <source>
        <dbReference type="Pfam" id="PF02852"/>
    </source>
</evidence>
<evidence type="ECO:0000313" key="12">
    <source>
        <dbReference type="EMBL" id="RZV10593.1"/>
    </source>
</evidence>
<keyword evidence="7" id="KW-1015">Disulfide bond</keyword>
<protein>
    <submittedName>
        <fullName evidence="12">Dihydrolipoamide dehydrogenase</fullName>
    </submittedName>
</protein>
<evidence type="ECO:0000256" key="7">
    <source>
        <dbReference type="ARBA" id="ARBA00023157"/>
    </source>
</evidence>
<dbReference type="Pfam" id="PF02852">
    <property type="entry name" value="Pyr_redox_dim"/>
    <property type="match status" value="1"/>
</dbReference>
<keyword evidence="4 9" id="KW-0274">FAD</keyword>
<keyword evidence="8 9" id="KW-0676">Redox-active center</keyword>
<evidence type="ECO:0000259" key="11">
    <source>
        <dbReference type="Pfam" id="PF07992"/>
    </source>
</evidence>
<keyword evidence="6" id="KW-0520">NAD</keyword>
<feature type="domain" description="FAD/NAD(P)-binding" evidence="11">
    <location>
        <begin position="49"/>
        <end position="378"/>
    </location>
</feature>
<dbReference type="SUPFAM" id="SSF55424">
    <property type="entry name" value="FAD/NAD-linked reductases, dimerisation (C-terminal) domain"/>
    <property type="match status" value="1"/>
</dbReference>
<dbReference type="Pfam" id="PF07992">
    <property type="entry name" value="Pyr_redox_2"/>
    <property type="match status" value="1"/>
</dbReference>
<dbReference type="PANTHER" id="PTHR22912:SF151">
    <property type="entry name" value="DIHYDROLIPOYL DEHYDROGENASE, MITOCHONDRIAL"/>
    <property type="match status" value="1"/>
</dbReference>
<dbReference type="InterPro" id="IPR012999">
    <property type="entry name" value="Pyr_OxRdtase_I_AS"/>
</dbReference>
<dbReference type="PIRSF" id="PIRSF000350">
    <property type="entry name" value="Mercury_reductase_MerA"/>
    <property type="match status" value="1"/>
</dbReference>
<evidence type="ECO:0000256" key="5">
    <source>
        <dbReference type="ARBA" id="ARBA00023002"/>
    </source>
</evidence>
<feature type="domain" description="Pyridine nucleotide-disulphide oxidoreductase dimerisation" evidence="10">
    <location>
        <begin position="399"/>
        <end position="506"/>
    </location>
</feature>
<dbReference type="InterPro" id="IPR023753">
    <property type="entry name" value="FAD/NAD-binding_dom"/>
</dbReference>
<proteinExistence type="inferred from homology"/>
<gene>
    <name evidence="12" type="ORF">BDK88_1763</name>
</gene>
<evidence type="ECO:0000256" key="6">
    <source>
        <dbReference type="ARBA" id="ARBA00023027"/>
    </source>
</evidence>
<evidence type="ECO:0000313" key="13">
    <source>
        <dbReference type="Proteomes" id="UP000291097"/>
    </source>
</evidence>
<dbReference type="Gene3D" id="3.30.390.30">
    <property type="match status" value="1"/>
</dbReference>
<evidence type="ECO:0000256" key="8">
    <source>
        <dbReference type="ARBA" id="ARBA00023284"/>
    </source>
</evidence>
<evidence type="ECO:0000256" key="1">
    <source>
        <dbReference type="ARBA" id="ARBA00001974"/>
    </source>
</evidence>
<evidence type="ECO:0000256" key="9">
    <source>
        <dbReference type="RuleBase" id="RU003691"/>
    </source>
</evidence>
<dbReference type="GO" id="GO:0004148">
    <property type="term" value="F:dihydrolipoyl dehydrogenase (NADH) activity"/>
    <property type="evidence" value="ECO:0007669"/>
    <property type="project" value="TreeGrafter"/>
</dbReference>
<dbReference type="Proteomes" id="UP000291097">
    <property type="component" value="Unassembled WGS sequence"/>
</dbReference>
<evidence type="ECO:0000256" key="4">
    <source>
        <dbReference type="ARBA" id="ARBA00022827"/>
    </source>
</evidence>
<dbReference type="NCBIfam" id="NF004946">
    <property type="entry name" value="PRK06292.2-4"/>
    <property type="match status" value="1"/>
</dbReference>
<dbReference type="PRINTS" id="PR00411">
    <property type="entry name" value="PNDRDTASEI"/>
</dbReference>
<comment type="similarity">
    <text evidence="2 9">Belongs to the class-I pyridine nucleotide-disulfide oxidoreductase family.</text>
</comment>
<dbReference type="InterPro" id="IPR004099">
    <property type="entry name" value="Pyr_nucl-diS_OxRdtase_dimer"/>
</dbReference>
<dbReference type="AlphaFoldDB" id="A0A482Y660"/>
<dbReference type="PROSITE" id="PS00076">
    <property type="entry name" value="PYRIDINE_REDOX_1"/>
    <property type="match status" value="1"/>
</dbReference>
<dbReference type="PRINTS" id="PR00368">
    <property type="entry name" value="FADPNR"/>
</dbReference>
<dbReference type="GO" id="GO:0050660">
    <property type="term" value="F:flavin adenine dinucleotide binding"/>
    <property type="evidence" value="ECO:0007669"/>
    <property type="project" value="TreeGrafter"/>
</dbReference>